<sequence>MNRNIIITGAAGNLGNAVVEKFKREGFRVIATVAPGKGDELEEANDIYELDVTDEEKVAAFAKEYTVQYGSELEAIVTLVGGFTLGGLEDTTKADLEKMFHLNFFSTYNMMKAFLPVFKNNNKGAFLMVGAKPALQVSEGIATVAYTLSKSLVVNLADMISAEVKGTGVRAHLFVPSIIDTPPNRKAMSDQDFSKWVTPDEIAEAMHFAVANPKLKNTTFKIYGQV</sequence>
<dbReference type="Gene3D" id="3.40.50.720">
    <property type="entry name" value="NAD(P)-binding Rossmann-like Domain"/>
    <property type="match status" value="1"/>
</dbReference>
<dbReference type="InterPro" id="IPR036291">
    <property type="entry name" value="NAD(P)-bd_dom_sf"/>
</dbReference>
<dbReference type="AlphaFoldDB" id="A0A918PZW1"/>
<dbReference type="RefSeq" id="WP_018472846.1">
    <property type="nucleotide sequence ID" value="NZ_BMWX01000003.1"/>
</dbReference>
<dbReference type="Pfam" id="PF00106">
    <property type="entry name" value="adh_short"/>
    <property type="match status" value="1"/>
</dbReference>
<evidence type="ECO:0000313" key="4">
    <source>
        <dbReference type="Proteomes" id="UP000619457"/>
    </source>
</evidence>
<reference evidence="3" key="2">
    <citation type="submission" date="2020-09" db="EMBL/GenBank/DDBJ databases">
        <authorList>
            <person name="Sun Q."/>
            <person name="Kim S."/>
        </authorList>
    </citation>
    <scope>NUCLEOTIDE SEQUENCE</scope>
    <source>
        <strain evidence="3">KCTC 12368</strain>
    </source>
</reference>
<organism evidence="3 4">
    <name type="scientific">Echinicola pacifica</name>
    <dbReference type="NCBI Taxonomy" id="346377"/>
    <lineage>
        <taxon>Bacteria</taxon>
        <taxon>Pseudomonadati</taxon>
        <taxon>Bacteroidota</taxon>
        <taxon>Cytophagia</taxon>
        <taxon>Cytophagales</taxon>
        <taxon>Cyclobacteriaceae</taxon>
        <taxon>Echinicola</taxon>
    </lineage>
</organism>
<dbReference type="PANTHER" id="PTHR43669">
    <property type="entry name" value="5-KETO-D-GLUCONATE 5-REDUCTASE"/>
    <property type="match status" value="1"/>
</dbReference>
<comment type="caution">
    <text evidence="3">The sequence shown here is derived from an EMBL/GenBank/DDBJ whole genome shotgun (WGS) entry which is preliminary data.</text>
</comment>
<evidence type="ECO:0000256" key="2">
    <source>
        <dbReference type="ARBA" id="ARBA00023002"/>
    </source>
</evidence>
<proteinExistence type="inferred from homology"/>
<evidence type="ECO:0000313" key="3">
    <source>
        <dbReference type="EMBL" id="GGZ28839.1"/>
    </source>
</evidence>
<dbReference type="PRINTS" id="PR00081">
    <property type="entry name" value="GDHRDH"/>
</dbReference>
<reference evidence="3" key="1">
    <citation type="journal article" date="2014" name="Int. J. Syst. Evol. Microbiol.">
        <title>Complete genome sequence of Corynebacterium casei LMG S-19264T (=DSM 44701T), isolated from a smear-ripened cheese.</title>
        <authorList>
            <consortium name="US DOE Joint Genome Institute (JGI-PGF)"/>
            <person name="Walter F."/>
            <person name="Albersmeier A."/>
            <person name="Kalinowski J."/>
            <person name="Ruckert C."/>
        </authorList>
    </citation>
    <scope>NUCLEOTIDE SEQUENCE</scope>
    <source>
        <strain evidence="3">KCTC 12368</strain>
    </source>
</reference>
<dbReference type="SUPFAM" id="SSF51735">
    <property type="entry name" value="NAD(P)-binding Rossmann-fold domains"/>
    <property type="match status" value="1"/>
</dbReference>
<comment type="similarity">
    <text evidence="1">Belongs to the short-chain dehydrogenases/reductases (SDR) family.</text>
</comment>
<dbReference type="GO" id="GO:0016491">
    <property type="term" value="F:oxidoreductase activity"/>
    <property type="evidence" value="ECO:0007669"/>
    <property type="project" value="UniProtKB-KW"/>
</dbReference>
<accession>A0A918PZW1</accession>
<keyword evidence="2" id="KW-0560">Oxidoreductase</keyword>
<keyword evidence="4" id="KW-1185">Reference proteome</keyword>
<dbReference type="PANTHER" id="PTHR43669:SF3">
    <property type="entry name" value="ALCOHOL DEHYDROGENASE, PUTATIVE (AFU_ORTHOLOGUE AFUA_3G03445)-RELATED"/>
    <property type="match status" value="1"/>
</dbReference>
<dbReference type="Proteomes" id="UP000619457">
    <property type="component" value="Unassembled WGS sequence"/>
</dbReference>
<protein>
    <submittedName>
        <fullName evidence="3">3-ketoacyl-ACP reductase</fullName>
    </submittedName>
</protein>
<dbReference type="InterPro" id="IPR002347">
    <property type="entry name" value="SDR_fam"/>
</dbReference>
<dbReference type="EMBL" id="BMWX01000003">
    <property type="protein sequence ID" value="GGZ28839.1"/>
    <property type="molecule type" value="Genomic_DNA"/>
</dbReference>
<evidence type="ECO:0000256" key="1">
    <source>
        <dbReference type="ARBA" id="ARBA00006484"/>
    </source>
</evidence>
<name>A0A918PZW1_9BACT</name>
<gene>
    <name evidence="3" type="primary">fabG</name>
    <name evidence="3" type="ORF">GCM10007049_22360</name>
</gene>